<dbReference type="PROSITE" id="PS50077">
    <property type="entry name" value="HEAT_REPEAT"/>
    <property type="match status" value="1"/>
</dbReference>
<evidence type="ECO:0000256" key="4">
    <source>
        <dbReference type="PROSITE-ProRule" id="PRU00103"/>
    </source>
</evidence>
<comment type="similarity">
    <text evidence="1">Belongs to the CAND family.</text>
</comment>
<dbReference type="InterPro" id="IPR021133">
    <property type="entry name" value="HEAT_type_2"/>
</dbReference>
<protein>
    <recommendedName>
        <fullName evidence="5">TATA-binding protein interacting (TIP20) domain-containing protein</fullName>
    </recommendedName>
</protein>
<dbReference type="Pfam" id="PF25782">
    <property type="entry name" value="TPR_CAND1"/>
    <property type="match status" value="1"/>
</dbReference>
<evidence type="ECO:0000256" key="2">
    <source>
        <dbReference type="ARBA" id="ARBA00022737"/>
    </source>
</evidence>
<organism evidence="6 7">
    <name type="scientific">Glossina austeni</name>
    <name type="common">Savannah tsetse fly</name>
    <dbReference type="NCBI Taxonomy" id="7395"/>
    <lineage>
        <taxon>Eukaryota</taxon>
        <taxon>Metazoa</taxon>
        <taxon>Ecdysozoa</taxon>
        <taxon>Arthropoda</taxon>
        <taxon>Hexapoda</taxon>
        <taxon>Insecta</taxon>
        <taxon>Pterygota</taxon>
        <taxon>Neoptera</taxon>
        <taxon>Endopterygota</taxon>
        <taxon>Diptera</taxon>
        <taxon>Brachycera</taxon>
        <taxon>Muscomorpha</taxon>
        <taxon>Hippoboscoidea</taxon>
        <taxon>Glossinidae</taxon>
        <taxon>Glossina</taxon>
    </lineage>
</organism>
<dbReference type="InterPro" id="IPR011989">
    <property type="entry name" value="ARM-like"/>
</dbReference>
<reference evidence="6" key="1">
    <citation type="submission" date="2020-05" db="UniProtKB">
        <authorList>
            <consortium name="EnsemblMetazoa"/>
        </authorList>
    </citation>
    <scope>IDENTIFICATION</scope>
    <source>
        <strain evidence="6">TTRI</strain>
    </source>
</reference>
<dbReference type="InterPro" id="IPR013932">
    <property type="entry name" value="TATA-bd_TIP120"/>
</dbReference>
<dbReference type="Pfam" id="PF08623">
    <property type="entry name" value="TIP120"/>
    <property type="match status" value="1"/>
</dbReference>
<dbReference type="SUPFAM" id="SSF48371">
    <property type="entry name" value="ARM repeat"/>
    <property type="match status" value="1"/>
</dbReference>
<evidence type="ECO:0000256" key="1">
    <source>
        <dbReference type="ARBA" id="ARBA00007657"/>
    </source>
</evidence>
<keyword evidence="2" id="KW-0677">Repeat</keyword>
<name>A0A1A9UT99_GLOAU</name>
<evidence type="ECO:0000313" key="7">
    <source>
        <dbReference type="Proteomes" id="UP000078200"/>
    </source>
</evidence>
<evidence type="ECO:0000256" key="3">
    <source>
        <dbReference type="ARBA" id="ARBA00022786"/>
    </source>
</evidence>
<dbReference type="GO" id="GO:0010265">
    <property type="term" value="P:SCF complex assembly"/>
    <property type="evidence" value="ECO:0007669"/>
    <property type="project" value="InterPro"/>
</dbReference>
<dbReference type="Gene3D" id="1.25.10.10">
    <property type="entry name" value="Leucine-rich Repeat Variant"/>
    <property type="match status" value="1"/>
</dbReference>
<feature type="repeat" description="HEAT" evidence="4">
    <location>
        <begin position="82"/>
        <end position="119"/>
    </location>
</feature>
<feature type="domain" description="TATA-binding protein interacting (TIP20)" evidence="5">
    <location>
        <begin position="1083"/>
        <end position="1246"/>
    </location>
</feature>
<dbReference type="EnsemblMetazoa" id="GAUT014638-RA">
    <property type="protein sequence ID" value="GAUT014638-PA"/>
    <property type="gene ID" value="GAUT014638"/>
</dbReference>
<dbReference type="Pfam" id="PF25801">
    <property type="entry name" value="HEAT_GCN1_C_2"/>
    <property type="match status" value="1"/>
</dbReference>
<dbReference type="VEuPathDB" id="VectorBase:GAUT014638"/>
<accession>A0A1A9UT99</accession>
<evidence type="ECO:0000313" key="6">
    <source>
        <dbReference type="EnsemblMetazoa" id="GAUT014638-PA"/>
    </source>
</evidence>
<evidence type="ECO:0000259" key="5">
    <source>
        <dbReference type="Pfam" id="PF08623"/>
    </source>
</evidence>
<dbReference type="InterPro" id="IPR016024">
    <property type="entry name" value="ARM-type_fold"/>
</dbReference>
<dbReference type="PANTHER" id="PTHR12696">
    <property type="entry name" value="TIP120"/>
    <property type="match status" value="1"/>
</dbReference>
<dbReference type="STRING" id="7395.A0A1A9UT99"/>
<dbReference type="AlphaFoldDB" id="A0A1A9UT99"/>
<dbReference type="Proteomes" id="UP000078200">
    <property type="component" value="Unassembled WGS sequence"/>
</dbReference>
<keyword evidence="3" id="KW-0833">Ubl conjugation pathway</keyword>
<dbReference type="InterPro" id="IPR039852">
    <property type="entry name" value="CAND1/CAND2"/>
</dbReference>
<sequence length="1274" mass="142605">MIVVLSIHRNRNSKNGVSSIPNRQFVRKAVLDYIPCIILLFSTIYEQMTSSDKDFRFMATNDLMTELQKDSIKLDDESEKKVVRMVLRLLEDKNGEVQNLAVKCLGPLVNKVKENQVETIVDSLCANMISNTEQLRDISSIGLKTVISELPQTSNSLAPNVCQRITGKLSNAIEKEDVSVKLEALDILSDLLSRFGDFLVPFHNTILKALVPQLASSRQAVRKRTIVALSHLLTLASNTAYNGVIDHLLEGLENPPNQGAVRTYIQCLASICRQAGHRLCNHIDRAMILLKQYSQRDDDELREFCLQACEAFVIRCPEAIRPHIPMILELCLKYLTYDPNYNYEADDGDATVSMDTEEDEYIDSEEYSDDDDMSWKVRRASAKCLESIIATRHDMIEDFYRNLSPALISRFKEREENVKSDIFHAYVALLKNTRPTDDIPHDPDSMEQVPASITLLTDQVPFIIKGVQPLMREKSMKTRQDCFLLLRELLNALPGSLGPHLESIVPGISFSLNDKNSTSNMKIDALGFLCSLLQGHQAHVFHPHIPVLVPLVISAVFDPFYKISTEGLLVLQQLVKVIRPLDSVNASNTTLDVTPFAAQVYSATLLKLKATDVDQEVKERAIACMGQIIANMGDLLQHELPTCLPIFLERLRNEVTRLSCVKALTMIAASPLRIDLTPILNDVMPLLGTFLRKNQRALKLNSLDLLHKLADNYALDVFGPPLLQTAITEIQPLISDSDLHVAQFSLILLTTAARKHPQALVGIHDQFLPSVLQLLRSPLLQGSALICTHELFKALVQTNLPGLDYQSLLKKLMEPVVTVTPTVVHDQLHKQAYHSLARCVAALTQQCPNEAIPLATQLLGDLQKRSSIGDTQLVFCLLAIGEIGRYFNLSSIPSLPQTIIECFGASSEDIKVAASHALGAVAVGSLHTFLPLILNEIEAQPKRQYLLLHSLKEVISSLSVTSNGLSQLLPSVPSIWAQLFKHCECPEEGSRNVVAECMGKLVLVCPEELLPRLQDALHSESPLMRTVVVSAIKFTISDQPQPIDLLLKQNIGQYLFLLRDPEPSVRRVALVAFNSAVHNKPSLVRDLLPTLLPWLYSETKVKSELIREVEMGPFKHTVDDGLDIRKAAFECMYTLLEQGLDRVDVMQFLDHVQAGLSDHYDIKMLTYLMTARLAVLCPEAVLLRLDQFVQQLRDTCTHKVKANSVKQEYEKQDELKRSALRAVCALSKIPKADKNQQLTDFLKSIKDSPELNKIYEYVQKDTIVNNSDISMDQS</sequence>
<keyword evidence="7" id="KW-1185">Reference proteome</keyword>
<proteinExistence type="inferred from homology"/>